<protein>
    <submittedName>
        <fullName evidence="1">Uncharacterized protein</fullName>
    </submittedName>
</protein>
<gene>
    <name evidence="1" type="ORF">MAMC_01888</name>
</gene>
<dbReference type="EMBL" id="CABFUZ020000212">
    <property type="protein sequence ID" value="VVM07928.1"/>
    <property type="molecule type" value="Genomic_DNA"/>
</dbReference>
<proteinExistence type="predicted"/>
<comment type="caution">
    <text evidence="1">The sequence shown here is derived from an EMBL/GenBank/DDBJ whole genome shotgun (WGS) entry which is preliminary data.</text>
</comment>
<reference evidence="1" key="1">
    <citation type="submission" date="2019-09" db="EMBL/GenBank/DDBJ databases">
        <authorList>
            <person name="Cremers G."/>
        </authorList>
    </citation>
    <scope>NUCLEOTIDE SEQUENCE [LARGE SCALE GENOMIC DNA]</scope>
    <source>
        <strain evidence="1">3B</strain>
    </source>
</reference>
<evidence type="ECO:0000313" key="2">
    <source>
        <dbReference type="Proteomes" id="UP000381693"/>
    </source>
</evidence>
<dbReference type="AlphaFoldDB" id="A0A5E6MHX7"/>
<organism evidence="1 2">
    <name type="scientific">Methylacidimicrobium cyclopophantes</name>
    <dbReference type="NCBI Taxonomy" id="1041766"/>
    <lineage>
        <taxon>Bacteria</taxon>
        <taxon>Pseudomonadati</taxon>
        <taxon>Verrucomicrobiota</taxon>
        <taxon>Methylacidimicrobium</taxon>
    </lineage>
</organism>
<accession>A0A5E6MHX7</accession>
<dbReference type="Proteomes" id="UP000381693">
    <property type="component" value="Unassembled WGS sequence"/>
</dbReference>
<sequence>MLDGLFVFAQDLNGFNRISGLTANGTAGNNGSVSVPTAVMAVGYAILAGKEARAAWKGGALPRDGVPVAEVLVPEAAAPDIGAALSWEVISGNPKAS</sequence>
<keyword evidence="2" id="KW-1185">Reference proteome</keyword>
<name>A0A5E6MHX7_9BACT</name>
<evidence type="ECO:0000313" key="1">
    <source>
        <dbReference type="EMBL" id="VVM07928.1"/>
    </source>
</evidence>